<evidence type="ECO:0000256" key="5">
    <source>
        <dbReference type="SAM" id="MobiDB-lite"/>
    </source>
</evidence>
<protein>
    <submittedName>
        <fullName evidence="8">Uncharacterized protein</fullName>
    </submittedName>
</protein>
<gene>
    <name evidence="8" type="ORF">NDU88_005696</name>
</gene>
<reference evidence="8" key="1">
    <citation type="journal article" date="2022" name="bioRxiv">
        <title>Sequencing and chromosome-scale assembly of the giantPleurodeles waltlgenome.</title>
        <authorList>
            <person name="Brown T."/>
            <person name="Elewa A."/>
            <person name="Iarovenko S."/>
            <person name="Subramanian E."/>
            <person name="Araus A.J."/>
            <person name="Petzold A."/>
            <person name="Susuki M."/>
            <person name="Suzuki K.-i.T."/>
            <person name="Hayashi T."/>
            <person name="Toyoda A."/>
            <person name="Oliveira C."/>
            <person name="Osipova E."/>
            <person name="Leigh N.D."/>
            <person name="Simon A."/>
            <person name="Yun M.H."/>
        </authorList>
    </citation>
    <scope>NUCLEOTIDE SEQUENCE</scope>
    <source>
        <strain evidence="8">20211129_DDA</strain>
        <tissue evidence="8">Liver</tissue>
    </source>
</reference>
<evidence type="ECO:0000256" key="1">
    <source>
        <dbReference type="ARBA" id="ARBA00022443"/>
    </source>
</evidence>
<dbReference type="PROSITE" id="PS50001">
    <property type="entry name" value="SH2"/>
    <property type="match status" value="1"/>
</dbReference>
<dbReference type="CDD" id="cd09941">
    <property type="entry name" value="SH2_Grb2_like"/>
    <property type="match status" value="1"/>
</dbReference>
<dbReference type="SUPFAM" id="SSF50044">
    <property type="entry name" value="SH3-domain"/>
    <property type="match status" value="2"/>
</dbReference>
<evidence type="ECO:0000259" key="6">
    <source>
        <dbReference type="PROSITE" id="PS50001"/>
    </source>
</evidence>
<dbReference type="InterPro" id="IPR036860">
    <property type="entry name" value="SH2_dom_sf"/>
</dbReference>
<feature type="domain" description="SH3" evidence="7">
    <location>
        <begin position="1"/>
        <end position="56"/>
    </location>
</feature>
<sequence>MEAVAKRDFIANGEDELSFKKGDILKILSTEEDWCQVELRGSYGSAPKTYIDIHMPTWYHKGLSRHEAEDILMRKGLGFFIIRDSQSSPGDFSISVRHEDDVQHFKVMRDTRGNYYLWSEKFQSVNALVENYKTVSISRQKQIFLRDGSRDEQERRVGSLDRPPTTRGFSAMADRPPQPTPSRRHTEAEISRYVPAPLQDRRVVSLDRMPPGTSWKRTNKEDIGYVEAQADRRLGIPELKVSGSPCFSVGDESSMASGYRRPTDSPAHNQPQRLVRALYDFEALEDDELGFHCDDIIEVLNSSDPSWWHGRFRGREGLFPVNYVDIINR</sequence>
<evidence type="ECO:0000259" key="7">
    <source>
        <dbReference type="PROSITE" id="PS50002"/>
    </source>
</evidence>
<dbReference type="PROSITE" id="PS50002">
    <property type="entry name" value="SH3"/>
    <property type="match status" value="2"/>
</dbReference>
<dbReference type="InterPro" id="IPR036028">
    <property type="entry name" value="SH3-like_dom_sf"/>
</dbReference>
<dbReference type="FunFam" id="2.30.30.40:FF:000072">
    <property type="entry name" value="Unconventional Myosin IB"/>
    <property type="match status" value="1"/>
</dbReference>
<keyword evidence="9" id="KW-1185">Reference proteome</keyword>
<dbReference type="AlphaFoldDB" id="A0AAV7TC55"/>
<organism evidence="8 9">
    <name type="scientific">Pleurodeles waltl</name>
    <name type="common">Iberian ribbed newt</name>
    <dbReference type="NCBI Taxonomy" id="8319"/>
    <lineage>
        <taxon>Eukaryota</taxon>
        <taxon>Metazoa</taxon>
        <taxon>Chordata</taxon>
        <taxon>Craniata</taxon>
        <taxon>Vertebrata</taxon>
        <taxon>Euteleostomi</taxon>
        <taxon>Amphibia</taxon>
        <taxon>Batrachia</taxon>
        <taxon>Caudata</taxon>
        <taxon>Salamandroidea</taxon>
        <taxon>Salamandridae</taxon>
        <taxon>Pleurodelinae</taxon>
        <taxon>Pleurodeles</taxon>
    </lineage>
</organism>
<dbReference type="Gene3D" id="2.30.30.40">
    <property type="entry name" value="SH3 Domains"/>
    <property type="match status" value="2"/>
</dbReference>
<evidence type="ECO:0000313" key="8">
    <source>
        <dbReference type="EMBL" id="KAJ1173871.1"/>
    </source>
</evidence>
<dbReference type="EMBL" id="JANPWB010000007">
    <property type="protein sequence ID" value="KAJ1173871.1"/>
    <property type="molecule type" value="Genomic_DNA"/>
</dbReference>
<dbReference type="SMART" id="SM00252">
    <property type="entry name" value="SH2"/>
    <property type="match status" value="1"/>
</dbReference>
<dbReference type="Gene3D" id="3.30.505.10">
    <property type="entry name" value="SH2 domain"/>
    <property type="match status" value="1"/>
</dbReference>
<accession>A0AAV7TC55</accession>
<evidence type="ECO:0000256" key="2">
    <source>
        <dbReference type="ARBA" id="ARBA00022999"/>
    </source>
</evidence>
<comment type="caution">
    <text evidence="8">The sequence shown here is derived from an EMBL/GenBank/DDBJ whole genome shotgun (WGS) entry which is preliminary data.</text>
</comment>
<feature type="domain" description="SH2" evidence="6">
    <location>
        <begin position="58"/>
        <end position="149"/>
    </location>
</feature>
<dbReference type="PRINTS" id="PR00452">
    <property type="entry name" value="SH3DOMAIN"/>
</dbReference>
<name>A0AAV7TC55_PLEWA</name>
<dbReference type="InterPro" id="IPR000980">
    <property type="entry name" value="SH2"/>
</dbReference>
<evidence type="ECO:0000256" key="3">
    <source>
        <dbReference type="PROSITE-ProRule" id="PRU00191"/>
    </source>
</evidence>
<dbReference type="InterPro" id="IPR043539">
    <property type="entry name" value="Grb2-like"/>
</dbReference>
<dbReference type="Proteomes" id="UP001066276">
    <property type="component" value="Chromosome 4_1"/>
</dbReference>
<evidence type="ECO:0000313" key="9">
    <source>
        <dbReference type="Proteomes" id="UP001066276"/>
    </source>
</evidence>
<dbReference type="Pfam" id="PF00018">
    <property type="entry name" value="SH3_1"/>
    <property type="match status" value="2"/>
</dbReference>
<proteinExistence type="predicted"/>
<dbReference type="PRINTS" id="PR00401">
    <property type="entry name" value="SH2DOMAIN"/>
</dbReference>
<dbReference type="InterPro" id="IPR001452">
    <property type="entry name" value="SH3_domain"/>
</dbReference>
<evidence type="ECO:0000256" key="4">
    <source>
        <dbReference type="PROSITE-ProRule" id="PRU00192"/>
    </source>
</evidence>
<dbReference type="PRINTS" id="PR00499">
    <property type="entry name" value="P67PHOX"/>
</dbReference>
<feature type="domain" description="SH3" evidence="7">
    <location>
        <begin position="270"/>
        <end position="329"/>
    </location>
</feature>
<dbReference type="SUPFAM" id="SSF55550">
    <property type="entry name" value="SH2 domain"/>
    <property type="match status" value="1"/>
</dbReference>
<keyword evidence="2 3" id="KW-0727">SH2 domain</keyword>
<dbReference type="SMART" id="SM00326">
    <property type="entry name" value="SH3"/>
    <property type="match status" value="2"/>
</dbReference>
<dbReference type="Pfam" id="PF00017">
    <property type="entry name" value="SH2"/>
    <property type="match status" value="1"/>
</dbReference>
<feature type="region of interest" description="Disordered" evidence="5">
    <location>
        <begin position="146"/>
        <end position="190"/>
    </location>
</feature>
<feature type="compositionally biased region" description="Basic and acidic residues" evidence="5">
    <location>
        <begin position="147"/>
        <end position="159"/>
    </location>
</feature>
<keyword evidence="1 4" id="KW-0728">SH3 domain</keyword>
<dbReference type="PANTHER" id="PTHR46037">
    <property type="entry name" value="PROTEIN ENHANCER OF SEVENLESS 2B"/>
    <property type="match status" value="1"/>
</dbReference>